<evidence type="ECO:0000256" key="2">
    <source>
        <dbReference type="SAM" id="MobiDB-lite"/>
    </source>
</evidence>
<dbReference type="HOGENOM" id="CLU_057721_2_0_1"/>
<dbReference type="InterPro" id="IPR040357">
    <property type="entry name" value="Vma22/CCDC115"/>
</dbReference>
<dbReference type="Proteomes" id="UP000039046">
    <property type="component" value="Unassembled WGS sequence"/>
</dbReference>
<dbReference type="EMBL" id="CDHN01000006">
    <property type="protein sequence ID" value="CEJ93865.1"/>
    <property type="molecule type" value="Genomic_DNA"/>
</dbReference>
<evidence type="ECO:0000256" key="1">
    <source>
        <dbReference type="ARBA" id="ARBA00093634"/>
    </source>
</evidence>
<dbReference type="STRING" id="1531966.A0A0A1TQ05"/>
<sequence length="181" mass="20595">MSSEQQRIDELLQRYLLLVDEYSRLRENLASLQRGVFQDIARANFGAERGLRYGQDHYDERMKASKQVTIVESEGSKLPIFTVYNKKPQPETEKADATPSDDGVDHDESASTAASPRKKATNPLSWFGVLSPPQIRSAQSQSIQVIDDIIPRLTTIDAEMRHVEIEVRRARKRRAKAKNEV</sequence>
<dbReference type="GO" id="GO:0051082">
    <property type="term" value="F:unfolded protein binding"/>
    <property type="evidence" value="ECO:0007669"/>
    <property type="project" value="TreeGrafter"/>
</dbReference>
<dbReference type="GO" id="GO:1990871">
    <property type="term" value="C:Vma12-Vma22 assembly complex"/>
    <property type="evidence" value="ECO:0007669"/>
    <property type="project" value="TreeGrafter"/>
</dbReference>
<dbReference type="PANTHER" id="PTHR31996:SF2">
    <property type="entry name" value="COILED-COIL DOMAIN-CONTAINING PROTEIN 115"/>
    <property type="match status" value="1"/>
</dbReference>
<feature type="region of interest" description="Disordered" evidence="2">
    <location>
        <begin position="84"/>
        <end position="125"/>
    </location>
</feature>
<reference evidence="3 4" key="1">
    <citation type="journal article" date="2015" name="Genome Announc.">
        <title>Draft Genome Sequence and Gene Annotation of the Entomopathogenic Fungus Verticillium hemipterigenum.</title>
        <authorList>
            <person name="Horn F."/>
            <person name="Habel A."/>
            <person name="Scharf D.H."/>
            <person name="Dworschak J."/>
            <person name="Brakhage A.A."/>
            <person name="Guthke R."/>
            <person name="Hertweck C."/>
            <person name="Linde J."/>
        </authorList>
    </citation>
    <scope>NUCLEOTIDE SEQUENCE [LARGE SCALE GENOMIC DNA]</scope>
</reference>
<evidence type="ECO:0000313" key="3">
    <source>
        <dbReference type="EMBL" id="CEJ93865.1"/>
    </source>
</evidence>
<proteinExistence type="predicted"/>
<protein>
    <recommendedName>
        <fullName evidence="1">Vacuolar ATPase assembly protein VMA22</fullName>
    </recommendedName>
</protein>
<gene>
    <name evidence="3" type="ORF">VHEMI09432</name>
</gene>
<dbReference type="OrthoDB" id="8962942at2759"/>
<dbReference type="AlphaFoldDB" id="A0A0A1TQ05"/>
<evidence type="ECO:0000313" key="4">
    <source>
        <dbReference type="Proteomes" id="UP000039046"/>
    </source>
</evidence>
<dbReference type="PANTHER" id="PTHR31996">
    <property type="entry name" value="COILED-COIL DOMAIN-CONTAINING PROTEIN 115"/>
    <property type="match status" value="1"/>
</dbReference>
<organism evidence="3 4">
    <name type="scientific">[Torrubiella] hemipterigena</name>
    <dbReference type="NCBI Taxonomy" id="1531966"/>
    <lineage>
        <taxon>Eukaryota</taxon>
        <taxon>Fungi</taxon>
        <taxon>Dikarya</taxon>
        <taxon>Ascomycota</taxon>
        <taxon>Pezizomycotina</taxon>
        <taxon>Sordariomycetes</taxon>
        <taxon>Hypocreomycetidae</taxon>
        <taxon>Hypocreales</taxon>
        <taxon>Clavicipitaceae</taxon>
        <taxon>Clavicipitaceae incertae sedis</taxon>
        <taxon>'Torrubiella' clade</taxon>
    </lineage>
</organism>
<dbReference type="Pfam" id="PF21730">
    <property type="entry name" value="Vma22_CCDC115"/>
    <property type="match status" value="1"/>
</dbReference>
<name>A0A0A1TQ05_9HYPO</name>
<keyword evidence="4" id="KW-1185">Reference proteome</keyword>
<dbReference type="GO" id="GO:0070072">
    <property type="term" value="P:vacuolar proton-transporting V-type ATPase complex assembly"/>
    <property type="evidence" value="ECO:0007669"/>
    <property type="project" value="InterPro"/>
</dbReference>
<accession>A0A0A1TQ05</accession>